<accession>A0A158E3W6</accession>
<evidence type="ECO:0000256" key="1">
    <source>
        <dbReference type="SAM" id="MobiDB-lite"/>
    </source>
</evidence>
<organism evidence="2 3">
    <name type="scientific">Caballeronia pedi</name>
    <dbReference type="NCBI Taxonomy" id="1777141"/>
    <lineage>
        <taxon>Bacteria</taxon>
        <taxon>Pseudomonadati</taxon>
        <taxon>Pseudomonadota</taxon>
        <taxon>Betaproteobacteria</taxon>
        <taxon>Burkholderiales</taxon>
        <taxon>Burkholderiaceae</taxon>
        <taxon>Caballeronia</taxon>
    </lineage>
</organism>
<dbReference type="AlphaFoldDB" id="A0A158E3W6"/>
<reference evidence="2" key="1">
    <citation type="submission" date="2016-01" db="EMBL/GenBank/DDBJ databases">
        <authorList>
            <person name="Peeters C."/>
        </authorList>
    </citation>
    <scope>NUCLEOTIDE SEQUENCE [LARGE SCALE GENOMIC DNA]</scope>
    <source>
        <strain evidence="2">LMG 29323</strain>
    </source>
</reference>
<dbReference type="STRING" id="1777141.AWB80_08145"/>
<sequence>MTENAAQIAYSSAAPADERQSAQAEIQKTSLAEASPDKMLPLIEFIRDSYEDMAMSKSLARAPMIPFPSDAVKKKQAGMQSVFLDNMQISVMGDWYEKNSAFSFEAMRAMVDQTPILNSVIMTRISQVRRFCRVQESGKGPGFKIALKDKEAHASDDEKKTMALLEEFFMNSGWETRPRTRMRLKRDDLSSFMSKLVRDTLTLDSMPIETEWKRDKKLGLDGLYAVDGATIRLCTEDGYRGEDEIFALQLVQGNVRSLYTYDDLIYVPRNPRTDVMVGGYGLSETELLVRVVTGFLNAFTYNTKYFDSNQIPKGLLHLTGNYTDQDIAQFKRMWNAMVKGVNNQWALPVMVSKDMESRASFENFGVEVNEMMFGKWMTFLVSIICAIYGIAPDEVNFESFTTGTSSLSGSDTEEKIANSKDKGLRPLLSYFENVFTDFIVQEFSDKYVFRWTGLDDEDPKDVFERQKLTLTWNEMRALDQQDKIEGPLGDAPLNPTLIGPWTQMQQAAGQDFGNPDDAPPGAGGDDKGANKGKGEQDFGAPGAANETGADFGKPPAGDGKGAAAGDEAKGDQAVGDPEQGDDADAMTKSYGLPVFTIEP</sequence>
<feature type="compositionally biased region" description="Basic and acidic residues" evidence="1">
    <location>
        <begin position="524"/>
        <end position="536"/>
    </location>
</feature>
<proteinExistence type="predicted"/>
<keyword evidence="3" id="KW-1185">Reference proteome</keyword>
<evidence type="ECO:0000313" key="2">
    <source>
        <dbReference type="EMBL" id="SAL01528.1"/>
    </source>
</evidence>
<dbReference type="OrthoDB" id="3078222at2"/>
<name>A0A158E3W6_9BURK</name>
<dbReference type="EMBL" id="FCOE02000068">
    <property type="protein sequence ID" value="SAL01528.1"/>
    <property type="molecule type" value="Genomic_DNA"/>
</dbReference>
<dbReference type="InterPro" id="IPR006944">
    <property type="entry name" value="Phage/GTA_portal"/>
</dbReference>
<feature type="compositionally biased region" description="Low complexity" evidence="1">
    <location>
        <begin position="552"/>
        <end position="565"/>
    </location>
</feature>
<evidence type="ECO:0000313" key="3">
    <source>
        <dbReference type="Proteomes" id="UP000054911"/>
    </source>
</evidence>
<feature type="region of interest" description="Disordered" evidence="1">
    <location>
        <begin position="506"/>
        <end position="599"/>
    </location>
</feature>
<comment type="caution">
    <text evidence="2">The sequence shown here is derived from an EMBL/GenBank/DDBJ whole genome shotgun (WGS) entry which is preliminary data.</text>
</comment>
<dbReference type="RefSeq" id="WP_061180315.1">
    <property type="nucleotide sequence ID" value="NZ_FCOE02000068.1"/>
</dbReference>
<gene>
    <name evidence="2" type="ORF">AWB80_08145</name>
</gene>
<protein>
    <submittedName>
        <fullName evidence="2">Phage portal protein</fullName>
    </submittedName>
</protein>
<dbReference type="Pfam" id="PF04860">
    <property type="entry name" value="Phage_portal"/>
    <property type="match status" value="1"/>
</dbReference>
<dbReference type="Proteomes" id="UP000054911">
    <property type="component" value="Unassembled WGS sequence"/>
</dbReference>